<gene>
    <name evidence="2" type="ORF">HanXRQr2_Chr10g0445151</name>
</gene>
<reference evidence="2" key="1">
    <citation type="journal article" date="2017" name="Nature">
        <title>The sunflower genome provides insights into oil metabolism, flowering and Asterid evolution.</title>
        <authorList>
            <person name="Badouin H."/>
            <person name="Gouzy J."/>
            <person name="Grassa C.J."/>
            <person name="Murat F."/>
            <person name="Staton S.E."/>
            <person name="Cottret L."/>
            <person name="Lelandais-Briere C."/>
            <person name="Owens G.L."/>
            <person name="Carrere S."/>
            <person name="Mayjonade B."/>
            <person name="Legrand L."/>
            <person name="Gill N."/>
            <person name="Kane N.C."/>
            <person name="Bowers J.E."/>
            <person name="Hubner S."/>
            <person name="Bellec A."/>
            <person name="Berard A."/>
            <person name="Berges H."/>
            <person name="Blanchet N."/>
            <person name="Boniface M.C."/>
            <person name="Brunel D."/>
            <person name="Catrice O."/>
            <person name="Chaidir N."/>
            <person name="Claudel C."/>
            <person name="Donnadieu C."/>
            <person name="Faraut T."/>
            <person name="Fievet G."/>
            <person name="Helmstetter N."/>
            <person name="King M."/>
            <person name="Knapp S.J."/>
            <person name="Lai Z."/>
            <person name="Le Paslier M.C."/>
            <person name="Lippi Y."/>
            <person name="Lorenzon L."/>
            <person name="Mandel J.R."/>
            <person name="Marage G."/>
            <person name="Marchand G."/>
            <person name="Marquand E."/>
            <person name="Bret-Mestries E."/>
            <person name="Morien E."/>
            <person name="Nambeesan S."/>
            <person name="Nguyen T."/>
            <person name="Pegot-Espagnet P."/>
            <person name="Pouilly N."/>
            <person name="Raftis F."/>
            <person name="Sallet E."/>
            <person name="Schiex T."/>
            <person name="Thomas J."/>
            <person name="Vandecasteele C."/>
            <person name="Vares D."/>
            <person name="Vear F."/>
            <person name="Vautrin S."/>
            <person name="Crespi M."/>
            <person name="Mangin B."/>
            <person name="Burke J.M."/>
            <person name="Salse J."/>
            <person name="Munos S."/>
            <person name="Vincourt P."/>
            <person name="Rieseberg L.H."/>
            <person name="Langlade N.B."/>
        </authorList>
    </citation>
    <scope>NUCLEOTIDE SEQUENCE</scope>
    <source>
        <tissue evidence="2">Leaves</tissue>
    </source>
</reference>
<dbReference type="EMBL" id="MNCJ02000325">
    <property type="protein sequence ID" value="KAF5786791.1"/>
    <property type="molecule type" value="Genomic_DNA"/>
</dbReference>
<dbReference type="Proteomes" id="UP000215914">
    <property type="component" value="Unassembled WGS sequence"/>
</dbReference>
<name>A0A9K3HYF2_HELAN</name>
<keyword evidence="3" id="KW-1185">Reference proteome</keyword>
<comment type="caution">
    <text evidence="2">The sequence shown here is derived from an EMBL/GenBank/DDBJ whole genome shotgun (WGS) entry which is preliminary data.</text>
</comment>
<feature type="compositionally biased region" description="Acidic residues" evidence="1">
    <location>
        <begin position="301"/>
        <end position="321"/>
    </location>
</feature>
<accession>A0A9K3HYF2</accession>
<evidence type="ECO:0000256" key="1">
    <source>
        <dbReference type="SAM" id="MobiDB-lite"/>
    </source>
</evidence>
<evidence type="ECO:0000313" key="2">
    <source>
        <dbReference type="EMBL" id="KAF5786791.1"/>
    </source>
</evidence>
<dbReference type="AlphaFoldDB" id="A0A9K3HYF2"/>
<dbReference type="Gramene" id="mRNA:HanXRQr2_Chr10g0445151">
    <property type="protein sequence ID" value="CDS:HanXRQr2_Chr10g0445151.1"/>
    <property type="gene ID" value="HanXRQr2_Chr10g0445151"/>
</dbReference>
<organism evidence="2 3">
    <name type="scientific">Helianthus annuus</name>
    <name type="common">Common sunflower</name>
    <dbReference type="NCBI Taxonomy" id="4232"/>
    <lineage>
        <taxon>Eukaryota</taxon>
        <taxon>Viridiplantae</taxon>
        <taxon>Streptophyta</taxon>
        <taxon>Embryophyta</taxon>
        <taxon>Tracheophyta</taxon>
        <taxon>Spermatophyta</taxon>
        <taxon>Magnoliopsida</taxon>
        <taxon>eudicotyledons</taxon>
        <taxon>Gunneridae</taxon>
        <taxon>Pentapetalae</taxon>
        <taxon>asterids</taxon>
        <taxon>campanulids</taxon>
        <taxon>Asterales</taxon>
        <taxon>Asteraceae</taxon>
        <taxon>Asteroideae</taxon>
        <taxon>Heliantheae alliance</taxon>
        <taxon>Heliantheae</taxon>
        <taxon>Helianthus</taxon>
    </lineage>
</organism>
<sequence>MGSGSQPIEWQATLFHDRMNLLKDRAAAFICEKEVKEVEFGPFNVFDRFRALGWEAALSCYDRDNKNLFKEEIQEWMATLTCPSYSKPQQMKLIGTVNGIEVEMSFDTLRRVAKFDSRPARDYMFSTLDDLLQRPEAHPRWNDMLEALFLPGTWHGTLHRKNLKIEAKLLLMICVCNVISRRGDKVEVRFPEVPILYSLLHGSPRFLFRFLVLNNVWICRNKVGRSIIHDCRLITALLKIYKVIGPEDKGALKRHKPFDFRRMGTGWSYSESERYHKLKSEGQRWRALKVDARELQLGEAAEPESDEEPQIGDEDSTDEPNTENMDVDQGGPSRSHVHGGGSLIIQSILIS</sequence>
<protein>
    <submittedName>
        <fullName evidence="2">Uncharacterized protein</fullName>
    </submittedName>
</protein>
<evidence type="ECO:0000313" key="3">
    <source>
        <dbReference type="Proteomes" id="UP000215914"/>
    </source>
</evidence>
<proteinExistence type="predicted"/>
<reference evidence="2" key="2">
    <citation type="submission" date="2020-06" db="EMBL/GenBank/DDBJ databases">
        <title>Helianthus annuus Genome sequencing and assembly Release 2.</title>
        <authorList>
            <person name="Gouzy J."/>
            <person name="Langlade N."/>
            <person name="Munos S."/>
        </authorList>
    </citation>
    <scope>NUCLEOTIDE SEQUENCE</scope>
    <source>
        <tissue evidence="2">Leaves</tissue>
    </source>
</reference>
<feature type="region of interest" description="Disordered" evidence="1">
    <location>
        <begin position="297"/>
        <end position="342"/>
    </location>
</feature>